<comment type="similarity">
    <text evidence="2">Belongs to the TrkH potassium transport family.</text>
</comment>
<name>A0A840I6X8_9PROT</name>
<evidence type="ECO:0000256" key="4">
    <source>
        <dbReference type="ARBA" id="ARBA00022475"/>
    </source>
</evidence>
<keyword evidence="5 9" id="KW-0812">Transmembrane</keyword>
<organism evidence="10 11">
    <name type="scientific">Parvularcula dongshanensis</name>
    <dbReference type="NCBI Taxonomy" id="1173995"/>
    <lineage>
        <taxon>Bacteria</taxon>
        <taxon>Pseudomonadati</taxon>
        <taxon>Pseudomonadota</taxon>
        <taxon>Alphaproteobacteria</taxon>
        <taxon>Parvularculales</taxon>
        <taxon>Parvularculaceae</taxon>
        <taxon>Parvularcula</taxon>
    </lineage>
</organism>
<dbReference type="AlphaFoldDB" id="A0A840I6X8"/>
<evidence type="ECO:0000256" key="7">
    <source>
        <dbReference type="ARBA" id="ARBA00023065"/>
    </source>
</evidence>
<gene>
    <name evidence="10" type="ORF">GGQ59_002547</name>
</gene>
<proteinExistence type="inferred from homology"/>
<comment type="subcellular location">
    <subcellularLocation>
        <location evidence="1">Cell membrane</location>
        <topology evidence="1">Multi-pass membrane protein</topology>
    </subcellularLocation>
</comment>
<evidence type="ECO:0000256" key="9">
    <source>
        <dbReference type="SAM" id="Phobius"/>
    </source>
</evidence>
<dbReference type="GO" id="GO:0005886">
    <property type="term" value="C:plasma membrane"/>
    <property type="evidence" value="ECO:0007669"/>
    <property type="project" value="UniProtKB-SubCell"/>
</dbReference>
<dbReference type="PANTHER" id="PTHR32024:SF2">
    <property type="entry name" value="TRK SYSTEM POTASSIUM UPTAKE PROTEIN TRKG-RELATED"/>
    <property type="match status" value="1"/>
</dbReference>
<dbReference type="RefSeq" id="WP_183819179.1">
    <property type="nucleotide sequence ID" value="NZ_JACHOB010000006.1"/>
</dbReference>
<dbReference type="InterPro" id="IPR003445">
    <property type="entry name" value="Cat_transpt"/>
</dbReference>
<dbReference type="PANTHER" id="PTHR32024">
    <property type="entry name" value="TRK SYSTEM POTASSIUM UPTAKE PROTEIN TRKG-RELATED"/>
    <property type="match status" value="1"/>
</dbReference>
<dbReference type="EMBL" id="JACHOB010000006">
    <property type="protein sequence ID" value="MBB4660003.1"/>
    <property type="molecule type" value="Genomic_DNA"/>
</dbReference>
<evidence type="ECO:0000256" key="3">
    <source>
        <dbReference type="ARBA" id="ARBA00022448"/>
    </source>
</evidence>
<feature type="transmembrane region" description="Helical" evidence="9">
    <location>
        <begin position="141"/>
        <end position="163"/>
    </location>
</feature>
<keyword evidence="8 9" id="KW-0472">Membrane</keyword>
<feature type="transmembrane region" description="Helical" evidence="9">
    <location>
        <begin position="73"/>
        <end position="93"/>
    </location>
</feature>
<feature type="transmembrane region" description="Helical" evidence="9">
    <location>
        <begin position="39"/>
        <end position="61"/>
    </location>
</feature>
<dbReference type="GO" id="GO:0030001">
    <property type="term" value="P:metal ion transport"/>
    <property type="evidence" value="ECO:0007669"/>
    <property type="project" value="UniProtKB-ARBA"/>
</dbReference>
<keyword evidence="3" id="KW-0813">Transport</keyword>
<dbReference type="Proteomes" id="UP000563524">
    <property type="component" value="Unassembled WGS sequence"/>
</dbReference>
<accession>A0A840I6X8</accession>
<feature type="transmembrane region" description="Helical" evidence="9">
    <location>
        <begin position="381"/>
        <end position="401"/>
    </location>
</feature>
<evidence type="ECO:0000256" key="5">
    <source>
        <dbReference type="ARBA" id="ARBA00022692"/>
    </source>
</evidence>
<evidence type="ECO:0000313" key="10">
    <source>
        <dbReference type="EMBL" id="MBB4660003.1"/>
    </source>
</evidence>
<reference evidence="10 11" key="1">
    <citation type="submission" date="2020-08" db="EMBL/GenBank/DDBJ databases">
        <title>Genomic Encyclopedia of Type Strains, Phase IV (KMG-IV): sequencing the most valuable type-strain genomes for metagenomic binning, comparative biology and taxonomic classification.</title>
        <authorList>
            <person name="Goeker M."/>
        </authorList>
    </citation>
    <scope>NUCLEOTIDE SEQUENCE [LARGE SCALE GENOMIC DNA]</scope>
    <source>
        <strain evidence="10 11">DSM 102850</strain>
    </source>
</reference>
<protein>
    <submittedName>
        <fullName evidence="10">Trk system potassium uptake protein TrkH</fullName>
    </submittedName>
</protein>
<feature type="transmembrane region" description="Helical" evidence="9">
    <location>
        <begin position="9"/>
        <end position="27"/>
    </location>
</feature>
<dbReference type="Pfam" id="PF02386">
    <property type="entry name" value="TrkH"/>
    <property type="match status" value="1"/>
</dbReference>
<evidence type="ECO:0000256" key="1">
    <source>
        <dbReference type="ARBA" id="ARBA00004651"/>
    </source>
</evidence>
<evidence type="ECO:0000256" key="6">
    <source>
        <dbReference type="ARBA" id="ARBA00022989"/>
    </source>
</evidence>
<keyword evidence="11" id="KW-1185">Reference proteome</keyword>
<comment type="caution">
    <text evidence="10">The sequence shown here is derived from an EMBL/GenBank/DDBJ whole genome shotgun (WGS) entry which is preliminary data.</text>
</comment>
<evidence type="ECO:0000256" key="8">
    <source>
        <dbReference type="ARBA" id="ARBA00023136"/>
    </source>
</evidence>
<feature type="transmembrane region" description="Helical" evidence="9">
    <location>
        <begin position="184"/>
        <end position="213"/>
    </location>
</feature>
<sequence>MSFAPIARFLAYAFFAVAICTIIPGIYCAVTRSPDLDGYAFAFGLSLFAGGAALAFSSGLRERPAVRGGLRELLAALVLFWAGVPIVAAVPFFQQGWSYGDAWFEAVSGLTTTGAWLSSPSARASEADMLYRASLQWTGGLVSLCTAAAIFVRAEFMGVAPLVPPFARGESGSYLRAFAAAYRVFLPVFSSLTAIGLLTLFLLGVPIVEAVVLSMSLLSTSGFVPDPGGIESYGVPVTIVAVVLMALGAVNFIVVAQVSTGRRRRMRGGEDRETLTFFLLCPAIALLFWLSAGAGDLDRLLPQLFNAVSILSTNGVTIGEPPQLTPVLVTAVIGGAAVSTAGGVKLLRWLVTFDRAGEELWKLIHPGGVVPRPVTINEFGVWIHTIAFTILLAVFVLITAFFGSSLEASAATAVAMVANVGPLLDLAPRMTADYVLLDGALRPLLALGMIAGRLELVVLLVLLNRRFWES</sequence>
<evidence type="ECO:0000313" key="11">
    <source>
        <dbReference type="Proteomes" id="UP000563524"/>
    </source>
</evidence>
<feature type="transmembrane region" description="Helical" evidence="9">
    <location>
        <begin position="233"/>
        <end position="254"/>
    </location>
</feature>
<evidence type="ECO:0000256" key="2">
    <source>
        <dbReference type="ARBA" id="ARBA00009137"/>
    </source>
</evidence>
<keyword evidence="4" id="KW-1003">Cell membrane</keyword>
<feature type="transmembrane region" description="Helical" evidence="9">
    <location>
        <begin position="444"/>
        <end position="463"/>
    </location>
</feature>
<feature type="transmembrane region" description="Helical" evidence="9">
    <location>
        <begin position="275"/>
        <end position="292"/>
    </location>
</feature>
<dbReference type="GO" id="GO:0008324">
    <property type="term" value="F:monoatomic cation transmembrane transporter activity"/>
    <property type="evidence" value="ECO:0007669"/>
    <property type="project" value="InterPro"/>
</dbReference>
<keyword evidence="7" id="KW-0406">Ion transport</keyword>
<keyword evidence="6 9" id="KW-1133">Transmembrane helix</keyword>